<evidence type="ECO:0000313" key="3">
    <source>
        <dbReference type="Proteomes" id="UP000001312"/>
    </source>
</evidence>
<dbReference type="EMBL" id="CH476646">
    <property type="protein sequence ID" value="EDN98838.1"/>
    <property type="molecule type" value="Genomic_DNA"/>
</dbReference>
<dbReference type="Proteomes" id="UP000001312">
    <property type="component" value="Unassembled WGS sequence"/>
</dbReference>
<keyword evidence="1" id="KW-0812">Transmembrane</keyword>
<dbReference type="RefSeq" id="XP_001585458.1">
    <property type="nucleotide sequence ID" value="XM_001585408.1"/>
</dbReference>
<keyword evidence="1" id="KW-1133">Transmembrane helix</keyword>
<evidence type="ECO:0000313" key="2">
    <source>
        <dbReference type="EMBL" id="EDN98838.1"/>
    </source>
</evidence>
<reference evidence="3" key="1">
    <citation type="journal article" date="2011" name="PLoS Genet.">
        <title>Genomic analysis of the necrotrophic fungal pathogens Sclerotinia sclerotiorum and Botrytis cinerea.</title>
        <authorList>
            <person name="Amselem J."/>
            <person name="Cuomo C.A."/>
            <person name="van Kan J.A."/>
            <person name="Viaud M."/>
            <person name="Benito E.P."/>
            <person name="Couloux A."/>
            <person name="Coutinho P.M."/>
            <person name="de Vries R.P."/>
            <person name="Dyer P.S."/>
            <person name="Fillinger S."/>
            <person name="Fournier E."/>
            <person name="Gout L."/>
            <person name="Hahn M."/>
            <person name="Kohn L."/>
            <person name="Lapalu N."/>
            <person name="Plummer K.M."/>
            <person name="Pradier J.M."/>
            <person name="Quevillon E."/>
            <person name="Sharon A."/>
            <person name="Simon A."/>
            <person name="ten Have A."/>
            <person name="Tudzynski B."/>
            <person name="Tudzynski P."/>
            <person name="Wincker P."/>
            <person name="Andrew M."/>
            <person name="Anthouard V."/>
            <person name="Beever R.E."/>
            <person name="Beffa R."/>
            <person name="Benoit I."/>
            <person name="Bouzid O."/>
            <person name="Brault B."/>
            <person name="Chen Z."/>
            <person name="Choquer M."/>
            <person name="Collemare J."/>
            <person name="Cotton P."/>
            <person name="Danchin E.G."/>
            <person name="Da Silva C."/>
            <person name="Gautier A."/>
            <person name="Giraud C."/>
            <person name="Giraud T."/>
            <person name="Gonzalez C."/>
            <person name="Grossetete S."/>
            <person name="Guldener U."/>
            <person name="Henrissat B."/>
            <person name="Howlett B.J."/>
            <person name="Kodira C."/>
            <person name="Kretschmer M."/>
            <person name="Lappartient A."/>
            <person name="Leroch M."/>
            <person name="Levis C."/>
            <person name="Mauceli E."/>
            <person name="Neuveglise C."/>
            <person name="Oeser B."/>
            <person name="Pearson M."/>
            <person name="Poulain J."/>
            <person name="Poussereau N."/>
            <person name="Quesneville H."/>
            <person name="Rascle C."/>
            <person name="Schumacher J."/>
            <person name="Segurens B."/>
            <person name="Sexton A."/>
            <person name="Silva E."/>
            <person name="Sirven C."/>
            <person name="Soanes D.M."/>
            <person name="Talbot N.J."/>
            <person name="Templeton M."/>
            <person name="Yandava C."/>
            <person name="Yarden O."/>
            <person name="Zeng Q."/>
            <person name="Rollins J.A."/>
            <person name="Lebrun M.H."/>
            <person name="Dickman M."/>
        </authorList>
    </citation>
    <scope>NUCLEOTIDE SEQUENCE [LARGE SCALE GENOMIC DNA]</scope>
    <source>
        <strain evidence="3">ATCC 18683 / 1980 / Ss-1</strain>
    </source>
</reference>
<evidence type="ECO:0000256" key="1">
    <source>
        <dbReference type="SAM" id="Phobius"/>
    </source>
</evidence>
<organism evidence="2 3">
    <name type="scientific">Sclerotinia sclerotiorum (strain ATCC 18683 / 1980 / Ss-1)</name>
    <name type="common">White mold</name>
    <name type="synonym">Whetzelinia sclerotiorum</name>
    <dbReference type="NCBI Taxonomy" id="665079"/>
    <lineage>
        <taxon>Eukaryota</taxon>
        <taxon>Fungi</taxon>
        <taxon>Dikarya</taxon>
        <taxon>Ascomycota</taxon>
        <taxon>Pezizomycotina</taxon>
        <taxon>Leotiomycetes</taxon>
        <taxon>Helotiales</taxon>
        <taxon>Sclerotiniaceae</taxon>
        <taxon>Sclerotinia</taxon>
    </lineage>
</organism>
<protein>
    <submittedName>
        <fullName evidence="2">Uncharacterized protein</fullName>
    </submittedName>
</protein>
<accession>A7F7W7</accession>
<proteinExistence type="predicted"/>
<keyword evidence="3" id="KW-1185">Reference proteome</keyword>
<feature type="transmembrane region" description="Helical" evidence="1">
    <location>
        <begin position="39"/>
        <end position="55"/>
    </location>
</feature>
<sequence>MASTHLREGILIGYAVGFIWTLGVIHITIAMTTLSIDRIFVNGAVFGCLSMMMISRNPTSA</sequence>
<dbReference type="AlphaFoldDB" id="A7F7W7"/>
<name>A7F7W7_SCLS1</name>
<dbReference type="GeneID" id="5481503"/>
<gene>
    <name evidence="2" type="ORF">SS1G_13697</name>
</gene>
<dbReference type="KEGG" id="ssl:SS1G_13697"/>
<feature type="transmembrane region" description="Helical" evidence="1">
    <location>
        <begin position="12"/>
        <end position="33"/>
    </location>
</feature>
<keyword evidence="1" id="KW-0472">Membrane</keyword>
<dbReference type="InParanoid" id="A7F7W7"/>